<evidence type="ECO:0000256" key="5">
    <source>
        <dbReference type="ARBA" id="ARBA00023242"/>
    </source>
</evidence>
<dbReference type="InterPro" id="IPR052094">
    <property type="entry name" value="Pre-mRNA-splicing_ERAD"/>
</dbReference>
<dbReference type="KEGG" id="aplc:110985030"/>
<accession>A0A8B7Z6Z6</accession>
<dbReference type="CDD" id="cd06257">
    <property type="entry name" value="DnaJ"/>
    <property type="match status" value="1"/>
</dbReference>
<dbReference type="GO" id="GO:0005737">
    <property type="term" value="C:cytoplasm"/>
    <property type="evidence" value="ECO:0007669"/>
    <property type="project" value="UniProtKB-SubCell"/>
</dbReference>
<keyword evidence="3" id="KW-0963">Cytoplasm</keyword>
<evidence type="ECO:0000256" key="1">
    <source>
        <dbReference type="ARBA" id="ARBA00004123"/>
    </source>
</evidence>
<dbReference type="InterPro" id="IPR001623">
    <property type="entry name" value="DnaJ_domain"/>
</dbReference>
<keyword evidence="4" id="KW-0143">Chaperone</keyword>
<dbReference type="OrthoDB" id="259708at2759"/>
<dbReference type="PANTHER" id="PTHR44313:SF1">
    <property type="entry name" value="DNAJ HOMOLOG SUBFAMILY C MEMBER 17"/>
    <property type="match status" value="1"/>
</dbReference>
<dbReference type="Proteomes" id="UP000694845">
    <property type="component" value="Unplaced"/>
</dbReference>
<proteinExistence type="predicted"/>
<keyword evidence="5" id="KW-0539">Nucleus</keyword>
<dbReference type="InterPro" id="IPR035979">
    <property type="entry name" value="RBD_domain_sf"/>
</dbReference>
<dbReference type="Pfam" id="PF00226">
    <property type="entry name" value="DnaJ"/>
    <property type="match status" value="1"/>
</dbReference>
<gene>
    <name evidence="9" type="primary">LOC110985030</name>
</gene>
<evidence type="ECO:0000313" key="8">
    <source>
        <dbReference type="Proteomes" id="UP000694845"/>
    </source>
</evidence>
<dbReference type="OMA" id="MRHVSGV"/>
<dbReference type="InterPro" id="IPR034254">
    <property type="entry name" value="DNAJC17_RRM"/>
</dbReference>
<keyword evidence="8" id="KW-1185">Reference proteome</keyword>
<dbReference type="GO" id="GO:0003723">
    <property type="term" value="F:RNA binding"/>
    <property type="evidence" value="ECO:0007669"/>
    <property type="project" value="InterPro"/>
</dbReference>
<feature type="region of interest" description="Disordered" evidence="6">
    <location>
        <begin position="148"/>
        <end position="175"/>
    </location>
</feature>
<feature type="region of interest" description="Disordered" evidence="6">
    <location>
        <begin position="340"/>
        <end position="364"/>
    </location>
</feature>
<evidence type="ECO:0000259" key="7">
    <source>
        <dbReference type="PROSITE" id="PS50076"/>
    </source>
</evidence>
<evidence type="ECO:0000256" key="2">
    <source>
        <dbReference type="ARBA" id="ARBA00004496"/>
    </source>
</evidence>
<name>A0A8B7Z6Z6_ACAPL</name>
<dbReference type="PRINTS" id="PR00625">
    <property type="entry name" value="JDOMAIN"/>
</dbReference>
<evidence type="ECO:0000313" key="9">
    <source>
        <dbReference type="RefSeq" id="XP_022101418.1"/>
    </source>
</evidence>
<feature type="region of interest" description="Disordered" evidence="6">
    <location>
        <begin position="275"/>
        <end position="305"/>
    </location>
</feature>
<dbReference type="GO" id="GO:0005681">
    <property type="term" value="C:spliceosomal complex"/>
    <property type="evidence" value="ECO:0007669"/>
    <property type="project" value="TreeGrafter"/>
</dbReference>
<dbReference type="RefSeq" id="XP_022101418.1">
    <property type="nucleotide sequence ID" value="XM_022245726.1"/>
</dbReference>
<reference evidence="9" key="1">
    <citation type="submission" date="2025-08" db="UniProtKB">
        <authorList>
            <consortium name="RefSeq"/>
        </authorList>
    </citation>
    <scope>IDENTIFICATION</scope>
</reference>
<dbReference type="Pfam" id="PF00076">
    <property type="entry name" value="RRM_1"/>
    <property type="match status" value="1"/>
</dbReference>
<dbReference type="SMART" id="SM00271">
    <property type="entry name" value="DnaJ"/>
    <property type="match status" value="1"/>
</dbReference>
<dbReference type="Gene3D" id="1.10.287.110">
    <property type="entry name" value="DnaJ domain"/>
    <property type="match status" value="1"/>
</dbReference>
<feature type="domain" description="J" evidence="7">
    <location>
        <begin position="9"/>
        <end position="74"/>
    </location>
</feature>
<evidence type="ECO:0000256" key="6">
    <source>
        <dbReference type="SAM" id="MobiDB-lite"/>
    </source>
</evidence>
<protein>
    <submittedName>
        <fullName evidence="9">DnaJ homolog subfamily C member 17-like</fullName>
    </submittedName>
</protein>
<dbReference type="InterPro" id="IPR000504">
    <property type="entry name" value="RRM_dom"/>
</dbReference>
<evidence type="ECO:0000256" key="4">
    <source>
        <dbReference type="ARBA" id="ARBA00023186"/>
    </source>
</evidence>
<comment type="subcellular location">
    <subcellularLocation>
        <location evidence="2">Cytoplasm</location>
    </subcellularLocation>
    <subcellularLocation>
        <location evidence="1">Nucleus</location>
    </subcellularLocation>
</comment>
<dbReference type="PROSITE" id="PS50076">
    <property type="entry name" value="DNAJ_2"/>
    <property type="match status" value="1"/>
</dbReference>
<dbReference type="AlphaFoldDB" id="A0A8B7Z6Z6"/>
<dbReference type="GeneID" id="110985030"/>
<dbReference type="Gene3D" id="3.30.70.330">
    <property type="match status" value="1"/>
</dbReference>
<dbReference type="CDD" id="cd12429">
    <property type="entry name" value="RRM_DNAJC17"/>
    <property type="match status" value="1"/>
</dbReference>
<sequence length="398" mass="44608">MAPDISEKDLYEVLGVLQDATVSEIKKAYRKKALTCHPDKNPDNPRAAKEWEELSKALEILADSEARAAYDKVLKARKANELRNRALESKRRKVKEELEAREAAFREEQDRSKGRDAAQQLKAVIKRLQEEGSRILAEEQRLLKEELQREGSGLRQEEDDPPRLKLKWKSKKSDDTNGGYSYDVLYRTLLKYGPITNLLVSSKKKGSAVVEFGTSRAAELAVQNESGLSTNPLELSWLSGQPKAATVAPSSSAQPPNSNADDDFESLVLQRLKSAGRQQRCGGQHAEEDKDVRQSAPQDGSRTSDFAAKEQYLRHTEDIASVPEDLLTSGDRAETVCSQEGSILQEGRPDRDCDTFKTSNSGRTEARDYESLALRRMRQVAERQKLIEQMAREDAGET</sequence>
<dbReference type="InterPro" id="IPR036869">
    <property type="entry name" value="J_dom_sf"/>
</dbReference>
<evidence type="ECO:0000256" key="3">
    <source>
        <dbReference type="ARBA" id="ARBA00022490"/>
    </source>
</evidence>
<feature type="compositionally biased region" description="Polar residues" evidence="6">
    <location>
        <begin position="295"/>
        <end position="304"/>
    </location>
</feature>
<dbReference type="SUPFAM" id="SSF54928">
    <property type="entry name" value="RNA-binding domain, RBD"/>
    <property type="match status" value="1"/>
</dbReference>
<dbReference type="PANTHER" id="PTHR44313">
    <property type="entry name" value="DNAJ HOMOLOG SUBFAMILY C MEMBER 17"/>
    <property type="match status" value="1"/>
</dbReference>
<dbReference type="SUPFAM" id="SSF46565">
    <property type="entry name" value="Chaperone J-domain"/>
    <property type="match status" value="1"/>
</dbReference>
<dbReference type="CTD" id="55192"/>
<organism evidence="8 9">
    <name type="scientific">Acanthaster planci</name>
    <name type="common">Crown-of-thorns starfish</name>
    <dbReference type="NCBI Taxonomy" id="133434"/>
    <lineage>
        <taxon>Eukaryota</taxon>
        <taxon>Metazoa</taxon>
        <taxon>Echinodermata</taxon>
        <taxon>Eleutherozoa</taxon>
        <taxon>Asterozoa</taxon>
        <taxon>Asteroidea</taxon>
        <taxon>Valvatacea</taxon>
        <taxon>Valvatida</taxon>
        <taxon>Acanthasteridae</taxon>
        <taxon>Acanthaster</taxon>
    </lineage>
</organism>
<dbReference type="GO" id="GO:0000390">
    <property type="term" value="P:spliceosomal complex disassembly"/>
    <property type="evidence" value="ECO:0007669"/>
    <property type="project" value="TreeGrafter"/>
</dbReference>
<dbReference type="InterPro" id="IPR012677">
    <property type="entry name" value="Nucleotide-bd_a/b_plait_sf"/>
</dbReference>